<evidence type="ECO:0000256" key="2">
    <source>
        <dbReference type="ARBA" id="ARBA00012865"/>
    </source>
</evidence>
<dbReference type="Gene3D" id="1.25.40.10">
    <property type="entry name" value="Tetratricopeptide repeat domain"/>
    <property type="match status" value="1"/>
</dbReference>
<gene>
    <name evidence="5" type="ORF">CP960_02115</name>
</gene>
<dbReference type="EC" id="3.5.2.6" evidence="2"/>
<reference evidence="5 6" key="1">
    <citation type="submission" date="2017-09" db="EMBL/GenBank/DDBJ databases">
        <title>Genomics of the genus Arcobacter.</title>
        <authorList>
            <person name="Perez-Cataluna A."/>
            <person name="Figueras M.J."/>
            <person name="Salas-Masso N."/>
        </authorList>
    </citation>
    <scope>NUCLEOTIDE SEQUENCE [LARGE SCALE GENOMIC DNA]</scope>
    <source>
        <strain evidence="5 6">DSM 18005</strain>
    </source>
</reference>
<dbReference type="Pfam" id="PF08238">
    <property type="entry name" value="Sel1"/>
    <property type="match status" value="3"/>
</dbReference>
<evidence type="ECO:0000256" key="3">
    <source>
        <dbReference type="ARBA" id="ARBA00023157"/>
    </source>
</evidence>
<keyword evidence="6" id="KW-1185">Reference proteome</keyword>
<dbReference type="GO" id="GO:0036503">
    <property type="term" value="P:ERAD pathway"/>
    <property type="evidence" value="ECO:0007669"/>
    <property type="project" value="TreeGrafter"/>
</dbReference>
<comment type="catalytic activity">
    <reaction evidence="1">
        <text>a beta-lactam + H2O = a substituted beta-amino acid</text>
        <dbReference type="Rhea" id="RHEA:20401"/>
        <dbReference type="ChEBI" id="CHEBI:15377"/>
        <dbReference type="ChEBI" id="CHEBI:35627"/>
        <dbReference type="ChEBI" id="CHEBI:140347"/>
        <dbReference type="EC" id="3.5.2.6"/>
    </reaction>
</comment>
<dbReference type="SUPFAM" id="SSF81901">
    <property type="entry name" value="HCP-like"/>
    <property type="match status" value="1"/>
</dbReference>
<evidence type="ECO:0000256" key="4">
    <source>
        <dbReference type="ARBA" id="ARBA00023251"/>
    </source>
</evidence>
<dbReference type="AlphaFoldDB" id="A0A2N1J5R7"/>
<evidence type="ECO:0000313" key="6">
    <source>
        <dbReference type="Proteomes" id="UP000233248"/>
    </source>
</evidence>
<dbReference type="InterPro" id="IPR050767">
    <property type="entry name" value="Sel1_AlgK"/>
</dbReference>
<keyword evidence="3" id="KW-1015">Disulfide bond</keyword>
<dbReference type="RefSeq" id="WP_101183583.1">
    <property type="nucleotide sequence ID" value="NZ_CP031218.1"/>
</dbReference>
<dbReference type="EMBL" id="NXIF01000007">
    <property type="protein sequence ID" value="PKI81917.1"/>
    <property type="molecule type" value="Genomic_DNA"/>
</dbReference>
<dbReference type="KEGG" id="ahs:AHALO_0898"/>
<dbReference type="GO" id="GO:0046677">
    <property type="term" value="P:response to antibiotic"/>
    <property type="evidence" value="ECO:0007669"/>
    <property type="project" value="UniProtKB-KW"/>
</dbReference>
<sequence>MIKYFLLITTIFTLSFSLTFEQAQKVEKEKGVLEALGYYKDLAQENNTDAIFRLAMIYANGEEIQKNINNAFILLTKGAVLGDKKAGYYLGKLYINKKSPYYDTKKAYNLFLELSNANYTPAHNMMGKILINGVGVDRDYKLAVKYFEKASKAGYTEAHCNLALMYASGKGVFPNFGRAHVFAKEGMKKNHPLCIKVYKDYNLKKYPEDKGFKFDFYTQPK</sequence>
<dbReference type="InterPro" id="IPR006597">
    <property type="entry name" value="Sel1-like"/>
</dbReference>
<evidence type="ECO:0000313" key="5">
    <source>
        <dbReference type="EMBL" id="PKI81917.1"/>
    </source>
</evidence>
<dbReference type="GO" id="GO:0008800">
    <property type="term" value="F:beta-lactamase activity"/>
    <property type="evidence" value="ECO:0007669"/>
    <property type="project" value="UniProtKB-EC"/>
</dbReference>
<evidence type="ECO:0000256" key="1">
    <source>
        <dbReference type="ARBA" id="ARBA00001526"/>
    </source>
</evidence>
<comment type="caution">
    <text evidence="5">The sequence shown here is derived from an EMBL/GenBank/DDBJ whole genome shotgun (WGS) entry which is preliminary data.</text>
</comment>
<protein>
    <recommendedName>
        <fullName evidence="2">beta-lactamase</fullName>
        <ecNumber evidence="2">3.5.2.6</ecNumber>
    </recommendedName>
</protein>
<accession>A0A2N1J5R7</accession>
<organism evidence="5 6">
    <name type="scientific">Malaciobacter halophilus</name>
    <dbReference type="NCBI Taxonomy" id="197482"/>
    <lineage>
        <taxon>Bacteria</taxon>
        <taxon>Pseudomonadati</taxon>
        <taxon>Campylobacterota</taxon>
        <taxon>Epsilonproteobacteria</taxon>
        <taxon>Campylobacterales</taxon>
        <taxon>Arcobacteraceae</taxon>
        <taxon>Malaciobacter</taxon>
    </lineage>
</organism>
<dbReference type="InterPro" id="IPR011990">
    <property type="entry name" value="TPR-like_helical_dom_sf"/>
</dbReference>
<dbReference type="SMART" id="SM00671">
    <property type="entry name" value="SEL1"/>
    <property type="match status" value="4"/>
</dbReference>
<dbReference type="Proteomes" id="UP000233248">
    <property type="component" value="Unassembled WGS sequence"/>
</dbReference>
<dbReference type="PANTHER" id="PTHR11102">
    <property type="entry name" value="SEL-1-LIKE PROTEIN"/>
    <property type="match status" value="1"/>
</dbReference>
<dbReference type="OrthoDB" id="5343110at2"/>
<keyword evidence="4" id="KW-0046">Antibiotic resistance</keyword>
<dbReference type="PANTHER" id="PTHR11102:SF147">
    <property type="entry name" value="SEL1L ADAPTOR SUBUNIT OF ERAD E3 UBIQUITIN LIGASE"/>
    <property type="match status" value="1"/>
</dbReference>
<name>A0A2N1J5R7_9BACT</name>
<proteinExistence type="predicted"/>